<feature type="transmembrane region" description="Helical" evidence="12">
    <location>
        <begin position="20"/>
        <end position="41"/>
    </location>
</feature>
<keyword evidence="4 12" id="KW-1003">Cell membrane</keyword>
<name>L7LD33_9ACTN</name>
<feature type="transmembrane region" description="Helical" evidence="12">
    <location>
        <begin position="182"/>
        <end position="206"/>
    </location>
</feature>
<evidence type="ECO:0000256" key="8">
    <source>
        <dbReference type="ARBA" id="ARBA00022982"/>
    </source>
</evidence>
<feature type="transmembrane region" description="Helical" evidence="12">
    <location>
        <begin position="381"/>
        <end position="404"/>
    </location>
</feature>
<feature type="transmembrane region" description="Helical" evidence="12">
    <location>
        <begin position="248"/>
        <end position="266"/>
    </location>
</feature>
<dbReference type="GO" id="GO:0019646">
    <property type="term" value="P:aerobic electron transport chain"/>
    <property type="evidence" value="ECO:0007669"/>
    <property type="project" value="InterPro"/>
</dbReference>
<evidence type="ECO:0000256" key="6">
    <source>
        <dbReference type="ARBA" id="ARBA00022692"/>
    </source>
</evidence>
<keyword evidence="3 12" id="KW-0813">Transport</keyword>
<gene>
    <name evidence="14" type="primary">cydA</name>
    <name evidence="14" type="ORF">GOHSU_28_00160</name>
</gene>
<evidence type="ECO:0000256" key="2">
    <source>
        <dbReference type="ARBA" id="ARBA00009819"/>
    </source>
</evidence>
<evidence type="ECO:0000256" key="3">
    <source>
        <dbReference type="ARBA" id="ARBA00022448"/>
    </source>
</evidence>
<evidence type="ECO:0000256" key="9">
    <source>
        <dbReference type="ARBA" id="ARBA00022989"/>
    </source>
</evidence>
<dbReference type="AlphaFoldDB" id="L7LD33"/>
<comment type="subcellular location">
    <subcellularLocation>
        <location evidence="1">Cell membrane</location>
        <topology evidence="1">Multi-pass membrane protein</topology>
    </subcellularLocation>
</comment>
<dbReference type="Proteomes" id="UP000053405">
    <property type="component" value="Unassembled WGS sequence"/>
</dbReference>
<evidence type="ECO:0000256" key="10">
    <source>
        <dbReference type="ARBA" id="ARBA00023004"/>
    </source>
</evidence>
<dbReference type="PANTHER" id="PTHR30365:SF15">
    <property type="entry name" value="CYTOCHROME BD UBIQUINOL OXIDASE SUBUNIT 1"/>
    <property type="match status" value="1"/>
</dbReference>
<evidence type="ECO:0000313" key="15">
    <source>
        <dbReference type="Proteomes" id="UP000053405"/>
    </source>
</evidence>
<keyword evidence="8 12" id="KW-0249">Electron transport</keyword>
<keyword evidence="11 12" id="KW-0472">Membrane</keyword>
<evidence type="ECO:0000256" key="11">
    <source>
        <dbReference type="ARBA" id="ARBA00023136"/>
    </source>
</evidence>
<dbReference type="GO" id="GO:0046872">
    <property type="term" value="F:metal ion binding"/>
    <property type="evidence" value="ECO:0007669"/>
    <property type="project" value="UniProtKB-UniRule"/>
</dbReference>
<evidence type="ECO:0000256" key="12">
    <source>
        <dbReference type="PIRNR" id="PIRNR006446"/>
    </source>
</evidence>
<evidence type="ECO:0000256" key="5">
    <source>
        <dbReference type="ARBA" id="ARBA00022617"/>
    </source>
</evidence>
<sequence>MNVVDISRWQFGITTVYHFILVPLTIGLAPMIAIMQTVWWKTGNEAWLRATKFFGKLFLINFALGVATGIVQEFQFGMNWSQYSRFVADVFGAPLALEGLLAFFLESTFLGLWFFGWQRLNKTLHLATIWLVAIGVTASAYFIIAANSFMQHPVGVEWSEELQRPQMTSIVEVLTNNTTLLAFPHVILGAWLTAATVVAVVCLYWMARNSIRAKKLEAGTAPVTTAPSQLGASAEQLMDDNRKLWRPVALFALWMTIASGIGLFITGDAQAQLMFKQQPMKMAAAESLCESADGAGFSVLSIGTQNNCDHINHIIVIPNMLSFLADHTFDSRVQGVEELQAQYERDFAKAREEGRLARTVAESSAFPAGQNFAPNLFVTYWSFRAMITWALGSVIVAFGGLWLLRKKRPGGGLVVPRKFAVLALWMLPTPFLANASGWIFTEMGRQPWVVAPNWANPDEADPFKINMLVQDGVSFNSSGLVWTSLIIFTLLYAALGVAWFLIERRYVLEGPEAPADPDAETTDDDESDKLSFAY</sequence>
<dbReference type="GO" id="GO:0016682">
    <property type="term" value="F:oxidoreductase activity, acting on diphenols and related substances as donors, oxygen as acceptor"/>
    <property type="evidence" value="ECO:0007669"/>
    <property type="project" value="TreeGrafter"/>
</dbReference>
<reference evidence="14 15" key="1">
    <citation type="submission" date="2012-12" db="EMBL/GenBank/DDBJ databases">
        <title>Whole genome shotgun sequence of Gordonia hirsuta NBRC 16056.</title>
        <authorList>
            <person name="Isaki-Nakamura S."/>
            <person name="Hosoyama A."/>
            <person name="Tsuchikane K."/>
            <person name="Katsumata H."/>
            <person name="Baba S."/>
            <person name="Yamazaki S."/>
            <person name="Fujita N."/>
        </authorList>
    </citation>
    <scope>NUCLEOTIDE SEQUENCE [LARGE SCALE GENOMIC DNA]</scope>
    <source>
        <strain evidence="14 15">NBRC 16056</strain>
    </source>
</reference>
<feature type="transmembrane region" description="Helical" evidence="12">
    <location>
        <begin position="91"/>
        <end position="115"/>
    </location>
</feature>
<dbReference type="STRING" id="1121927.GOHSU_28_00160"/>
<protein>
    <submittedName>
        <fullName evidence="14">Cytochrome bd-type menaquinol oxidase subunit I</fullName>
    </submittedName>
</protein>
<dbReference type="EMBL" id="BANT01000028">
    <property type="protein sequence ID" value="GAC57962.1"/>
    <property type="molecule type" value="Genomic_DNA"/>
</dbReference>
<keyword evidence="9 12" id="KW-1133">Transmembrane helix</keyword>
<dbReference type="RefSeq" id="WP_005941140.1">
    <property type="nucleotide sequence ID" value="NZ_ATVK01000053.1"/>
</dbReference>
<evidence type="ECO:0000256" key="7">
    <source>
        <dbReference type="ARBA" id="ARBA00022723"/>
    </source>
</evidence>
<accession>L7LD33</accession>
<feature type="transmembrane region" description="Helical" evidence="12">
    <location>
        <begin position="53"/>
        <end position="71"/>
    </location>
</feature>
<feature type="transmembrane region" description="Helical" evidence="12">
    <location>
        <begin position="419"/>
        <end position="440"/>
    </location>
</feature>
<evidence type="ECO:0000256" key="4">
    <source>
        <dbReference type="ARBA" id="ARBA00022475"/>
    </source>
</evidence>
<proteinExistence type="inferred from homology"/>
<dbReference type="InterPro" id="IPR002585">
    <property type="entry name" value="Cyt-d_ubiquinol_oxidase_su_1"/>
</dbReference>
<keyword evidence="7 12" id="KW-0479">Metal-binding</keyword>
<organism evidence="14 15">
    <name type="scientific">Gordonia hirsuta DSM 44140 = NBRC 16056</name>
    <dbReference type="NCBI Taxonomy" id="1121927"/>
    <lineage>
        <taxon>Bacteria</taxon>
        <taxon>Bacillati</taxon>
        <taxon>Actinomycetota</taxon>
        <taxon>Actinomycetes</taxon>
        <taxon>Mycobacteriales</taxon>
        <taxon>Gordoniaceae</taxon>
        <taxon>Gordonia</taxon>
    </lineage>
</organism>
<comment type="caution">
    <text evidence="14">The sequence shown here is derived from an EMBL/GenBank/DDBJ whole genome shotgun (WGS) entry which is preliminary data.</text>
</comment>
<dbReference type="OrthoDB" id="9807042at2"/>
<dbReference type="eggNOG" id="COG1271">
    <property type="taxonomic scope" value="Bacteria"/>
</dbReference>
<dbReference type="GO" id="GO:0020037">
    <property type="term" value="F:heme binding"/>
    <property type="evidence" value="ECO:0007669"/>
    <property type="project" value="TreeGrafter"/>
</dbReference>
<keyword evidence="5 12" id="KW-0349">Heme</keyword>
<keyword evidence="10 12" id="KW-0408">Iron</keyword>
<keyword evidence="15" id="KW-1185">Reference proteome</keyword>
<dbReference type="GO" id="GO:0070069">
    <property type="term" value="C:cytochrome complex"/>
    <property type="evidence" value="ECO:0007669"/>
    <property type="project" value="UniProtKB-UniRule"/>
</dbReference>
<keyword evidence="6 12" id="KW-0812">Transmembrane</keyword>
<dbReference type="GO" id="GO:0009055">
    <property type="term" value="F:electron transfer activity"/>
    <property type="evidence" value="ECO:0007669"/>
    <property type="project" value="UniProtKB-UniRule"/>
</dbReference>
<feature type="transmembrane region" description="Helical" evidence="12">
    <location>
        <begin position="127"/>
        <end position="150"/>
    </location>
</feature>
<dbReference type="GO" id="GO:0005886">
    <property type="term" value="C:plasma membrane"/>
    <property type="evidence" value="ECO:0007669"/>
    <property type="project" value="UniProtKB-SubCell"/>
</dbReference>
<feature type="region of interest" description="Disordered" evidence="13">
    <location>
        <begin position="512"/>
        <end position="534"/>
    </location>
</feature>
<dbReference type="Pfam" id="PF01654">
    <property type="entry name" value="Cyt_bd_oxida_I"/>
    <property type="match status" value="1"/>
</dbReference>
<feature type="compositionally biased region" description="Acidic residues" evidence="13">
    <location>
        <begin position="515"/>
        <end position="527"/>
    </location>
</feature>
<comment type="similarity">
    <text evidence="2 12">Belongs to the cytochrome ubiquinol oxidase subunit 1 family.</text>
</comment>
<evidence type="ECO:0000256" key="13">
    <source>
        <dbReference type="SAM" id="MobiDB-lite"/>
    </source>
</evidence>
<dbReference type="PIRSF" id="PIRSF006446">
    <property type="entry name" value="Cyt_quinol_oxidase_1"/>
    <property type="match status" value="1"/>
</dbReference>
<feature type="transmembrane region" description="Helical" evidence="12">
    <location>
        <begin position="480"/>
        <end position="502"/>
    </location>
</feature>
<dbReference type="PANTHER" id="PTHR30365">
    <property type="entry name" value="CYTOCHROME D UBIQUINOL OXIDASE"/>
    <property type="match status" value="1"/>
</dbReference>
<evidence type="ECO:0000256" key="1">
    <source>
        <dbReference type="ARBA" id="ARBA00004651"/>
    </source>
</evidence>
<evidence type="ECO:0000313" key="14">
    <source>
        <dbReference type="EMBL" id="GAC57962.1"/>
    </source>
</evidence>